<comment type="caution">
    <text evidence="1">The sequence shown here is derived from an EMBL/GenBank/DDBJ whole genome shotgun (WGS) entry which is preliminary data.</text>
</comment>
<gene>
    <name evidence="1" type="ORF">LCGC14_0805670</name>
</gene>
<organism evidence="1">
    <name type="scientific">marine sediment metagenome</name>
    <dbReference type="NCBI Taxonomy" id="412755"/>
    <lineage>
        <taxon>unclassified sequences</taxon>
        <taxon>metagenomes</taxon>
        <taxon>ecological metagenomes</taxon>
    </lineage>
</organism>
<dbReference type="AlphaFoldDB" id="A0A0F9SVH6"/>
<proteinExistence type="predicted"/>
<accession>A0A0F9SVH6</accession>
<name>A0A0F9SVH6_9ZZZZ</name>
<reference evidence="1" key="1">
    <citation type="journal article" date="2015" name="Nature">
        <title>Complex archaea that bridge the gap between prokaryotes and eukaryotes.</title>
        <authorList>
            <person name="Spang A."/>
            <person name="Saw J.H."/>
            <person name="Jorgensen S.L."/>
            <person name="Zaremba-Niedzwiedzka K."/>
            <person name="Martijn J."/>
            <person name="Lind A.E."/>
            <person name="van Eijk R."/>
            <person name="Schleper C."/>
            <person name="Guy L."/>
            <person name="Ettema T.J."/>
        </authorList>
    </citation>
    <scope>NUCLEOTIDE SEQUENCE</scope>
</reference>
<sequence length="79" mass="8909">MALKARVMIKAEGQTVKKVTAHDPFGYDRGFILEFESGLTLEVEPVSCPLGDGWADRISIKENKPVKTLMQDHYMITKK</sequence>
<dbReference type="EMBL" id="LAZR01002194">
    <property type="protein sequence ID" value="KKN33228.1"/>
    <property type="molecule type" value="Genomic_DNA"/>
</dbReference>
<evidence type="ECO:0000313" key="1">
    <source>
        <dbReference type="EMBL" id="KKN33228.1"/>
    </source>
</evidence>
<protein>
    <submittedName>
        <fullName evidence="1">Uncharacterized protein</fullName>
    </submittedName>
</protein>